<dbReference type="PANTHER" id="PTHR32022:SF10">
    <property type="entry name" value="D-GLUTAMATE CYCLASE, MITOCHONDRIAL"/>
    <property type="match status" value="1"/>
</dbReference>
<dbReference type="Pfam" id="PF14336">
    <property type="entry name" value="GLUCM-like_C"/>
    <property type="match status" value="1"/>
</dbReference>
<gene>
    <name evidence="2" type="ORF">ENM31_01385</name>
</gene>
<dbReference type="InterPro" id="IPR025504">
    <property type="entry name" value="GLUCM_C"/>
</dbReference>
<name>A0A7J3VS24_CALS0</name>
<accession>A0A7J3VS24</accession>
<evidence type="ECO:0000313" key="2">
    <source>
        <dbReference type="EMBL" id="HHM43938.1"/>
    </source>
</evidence>
<comment type="caution">
    <text evidence="2">The sequence shown here is derived from an EMBL/GenBank/DDBJ whole genome shotgun (WGS) entry which is preliminary data.</text>
</comment>
<dbReference type="EMBL" id="DRXH01000050">
    <property type="protein sequence ID" value="HHM43938.1"/>
    <property type="molecule type" value="Genomic_DNA"/>
</dbReference>
<dbReference type="AlphaFoldDB" id="A0A7J3VS24"/>
<protein>
    <submittedName>
        <fullName evidence="2">DUF4392 domain-containing protein</fullName>
    </submittedName>
</protein>
<evidence type="ECO:0000259" key="1">
    <source>
        <dbReference type="Pfam" id="PF14336"/>
    </source>
</evidence>
<proteinExistence type="predicted"/>
<dbReference type="PANTHER" id="PTHR32022">
    <property type="entry name" value="D-GLUTAMATE CYCLASE, MITOCHONDRIAL"/>
    <property type="match status" value="1"/>
</dbReference>
<dbReference type="Gene3D" id="3.90.1640.20">
    <property type="entry name" value="TON_0340"/>
    <property type="match status" value="1"/>
</dbReference>
<sequence>MDTAGLVELVVSTDYNMRGVVKHLHQAAREKLGGSLCLMAAEKLARSSKPLLATGFRIRRFNAALETDGPVSATLLATCLEKVLGVESVIATDMGFERVLQKGLQAADVKHSRVIGLPADSELSRRVFTNFVEEESPDLSVAIERPAANKLNVYHNAVGEDVSSLHAPLDKLLEWLRWNKVPLVAFGDGGNEVGMGLVMDAVQKHVEYGGVCRCGCGGGIASNTGCDVLVVSSFSDLGVYGTMALMQESMLDLAIDKLGDVMKVLVDAGCVDARKGLGYLGVDGLSLEGIKSIVHLLRSVSRSDAQLL</sequence>
<organism evidence="2">
    <name type="scientific">Caldiarchaeum subterraneum</name>
    <dbReference type="NCBI Taxonomy" id="311458"/>
    <lineage>
        <taxon>Archaea</taxon>
        <taxon>Nitrososphaerota</taxon>
        <taxon>Candidatus Caldarchaeales</taxon>
        <taxon>Candidatus Caldarchaeaceae</taxon>
        <taxon>Candidatus Caldarchaeum</taxon>
    </lineage>
</organism>
<feature type="domain" description="D-glutamate cyclase-like C-terminal" evidence="1">
    <location>
        <begin position="35"/>
        <end position="297"/>
    </location>
</feature>
<reference evidence="2" key="1">
    <citation type="journal article" date="2020" name="mSystems">
        <title>Genome- and Community-Level Interaction Insights into Carbon Utilization and Element Cycling Functions of Hydrothermarchaeota in Hydrothermal Sediment.</title>
        <authorList>
            <person name="Zhou Z."/>
            <person name="Liu Y."/>
            <person name="Xu W."/>
            <person name="Pan J."/>
            <person name="Luo Z.H."/>
            <person name="Li M."/>
        </authorList>
    </citation>
    <scope>NUCLEOTIDE SEQUENCE [LARGE SCALE GENOMIC DNA]</scope>
    <source>
        <strain evidence="2">SpSt-1074</strain>
    </source>
</reference>